<dbReference type="Proteomes" id="UP000824998">
    <property type="component" value="Unassembled WGS sequence"/>
</dbReference>
<protein>
    <submittedName>
        <fullName evidence="2">Uncharacterized protein</fullName>
    </submittedName>
</protein>
<accession>A0A9P7YJV9</accession>
<evidence type="ECO:0000313" key="2">
    <source>
        <dbReference type="EMBL" id="KAG9234440.1"/>
    </source>
</evidence>
<proteinExistence type="predicted"/>
<dbReference type="EMBL" id="MU251463">
    <property type="protein sequence ID" value="KAG9234440.1"/>
    <property type="molecule type" value="Genomic_DNA"/>
</dbReference>
<keyword evidence="3" id="KW-1185">Reference proteome</keyword>
<organism evidence="2 3">
    <name type="scientific">Amylocarpus encephaloides</name>
    <dbReference type="NCBI Taxonomy" id="45428"/>
    <lineage>
        <taxon>Eukaryota</taxon>
        <taxon>Fungi</taxon>
        <taxon>Dikarya</taxon>
        <taxon>Ascomycota</taxon>
        <taxon>Pezizomycotina</taxon>
        <taxon>Leotiomycetes</taxon>
        <taxon>Helotiales</taxon>
        <taxon>Helotiales incertae sedis</taxon>
        <taxon>Amylocarpus</taxon>
    </lineage>
</organism>
<reference evidence="2" key="1">
    <citation type="journal article" date="2021" name="IMA Fungus">
        <title>Genomic characterization of three marine fungi, including Emericellopsis atlantica sp. nov. with signatures of a generalist lifestyle and marine biomass degradation.</title>
        <authorList>
            <person name="Hagestad O.C."/>
            <person name="Hou L."/>
            <person name="Andersen J.H."/>
            <person name="Hansen E.H."/>
            <person name="Altermark B."/>
            <person name="Li C."/>
            <person name="Kuhnert E."/>
            <person name="Cox R.J."/>
            <person name="Crous P.W."/>
            <person name="Spatafora J.W."/>
            <person name="Lail K."/>
            <person name="Amirebrahimi M."/>
            <person name="Lipzen A."/>
            <person name="Pangilinan J."/>
            <person name="Andreopoulos W."/>
            <person name="Hayes R.D."/>
            <person name="Ng V."/>
            <person name="Grigoriev I.V."/>
            <person name="Jackson S.A."/>
            <person name="Sutton T.D.S."/>
            <person name="Dobson A.D.W."/>
            <person name="Rama T."/>
        </authorList>
    </citation>
    <scope>NUCLEOTIDE SEQUENCE</scope>
    <source>
        <strain evidence="2">TRa018bII</strain>
    </source>
</reference>
<name>A0A9P7YJV9_9HELO</name>
<gene>
    <name evidence="2" type="ORF">BJ875DRAFT_509577</name>
</gene>
<sequence>MSLPMNSHKASCKRLQDPSNRIFGRNTGKKKPAILSARPYLSDVDEVVLFGRHGNSDVPSLDNEAGTAASCTTDEAFKYHFVEVDESSGKVPRSTLTTVRAHVRRNVQRKPEGRQNLNLTIAPSVKGLQPGAFVSQPLPQKHRFNLGPQGLRETKTRLRKDKTAKDENIKTTHSIVQESTNSLQPMRTVNIAPQTNPTEGQQMQHYMAENISGIEKATTFNSLLEQRAFEAVPLSVRWGVLDPFNSLPEIPHSRQQVLLFYANQIVSSSQILGKLRHAWLEYCVRDEALLHITLAHFAGDHSAEQRQIDEVEAIRLKTGAMTIVNDRLSVVKTAVVEGMIGAVACIASYQSYYAVRKGAKYETRVLLTVVFSLKESIEQLHTAHIHIYGLKKLLEVKGGGLKHGISPIILLCRTDLTYANAMGTDLIFPLSEYTALRFSNETWGQQPMGLEEMELRSSPLDLQLLGPKIDCLVSNLRELLRLTPECESASSKSSTIQQSDELLINQAMLLNLAEKNPSSKLVQLCASTIMIILDNYTRGVNFNTYVMARKFSKIRVVITEEMDHGSGSEMHLQICRMILWSVFVGGVAAAAKPSASWFSSQIACLCARLGLEDWTGIRSILISFLWPMAWDDVRIALCEGHRTSDSSRQDQHSNNGNGEDFPIVVQC</sequence>
<comment type="caution">
    <text evidence="2">The sequence shown here is derived from an EMBL/GenBank/DDBJ whole genome shotgun (WGS) entry which is preliminary data.</text>
</comment>
<dbReference type="PANTHER" id="PTHR37540:SF5">
    <property type="entry name" value="TRANSCRIPTION FACTOR DOMAIN-CONTAINING PROTEIN"/>
    <property type="match status" value="1"/>
</dbReference>
<feature type="region of interest" description="Disordered" evidence="1">
    <location>
        <begin position="1"/>
        <end position="27"/>
    </location>
</feature>
<evidence type="ECO:0000256" key="1">
    <source>
        <dbReference type="SAM" id="MobiDB-lite"/>
    </source>
</evidence>
<dbReference type="AlphaFoldDB" id="A0A9P7YJV9"/>
<dbReference type="PANTHER" id="PTHR37540">
    <property type="entry name" value="TRANSCRIPTION FACTOR (ACR-2), PUTATIVE-RELATED-RELATED"/>
    <property type="match status" value="1"/>
</dbReference>
<evidence type="ECO:0000313" key="3">
    <source>
        <dbReference type="Proteomes" id="UP000824998"/>
    </source>
</evidence>
<dbReference type="OrthoDB" id="435881at2759"/>